<comment type="caution">
    <text evidence="2">The sequence shown here is derived from an EMBL/GenBank/DDBJ whole genome shotgun (WGS) entry which is preliminary data.</text>
</comment>
<accession>X6NJW1</accession>
<dbReference type="EMBL" id="ASPP01007985">
    <property type="protein sequence ID" value="ETO26266.1"/>
    <property type="molecule type" value="Genomic_DNA"/>
</dbReference>
<gene>
    <name evidence="2" type="ORF">RFI_10872</name>
</gene>
<protein>
    <submittedName>
        <fullName evidence="2">Uncharacterized protein</fullName>
    </submittedName>
</protein>
<feature type="transmembrane region" description="Helical" evidence="1">
    <location>
        <begin position="235"/>
        <end position="257"/>
    </location>
</feature>
<feature type="transmembrane region" description="Helical" evidence="1">
    <location>
        <begin position="60"/>
        <end position="77"/>
    </location>
</feature>
<keyword evidence="1" id="KW-1133">Transmembrane helix</keyword>
<feature type="transmembrane region" description="Helical" evidence="1">
    <location>
        <begin position="264"/>
        <end position="284"/>
    </location>
</feature>
<dbReference type="OrthoDB" id="10017393at2759"/>
<dbReference type="Pfam" id="PF13367">
    <property type="entry name" value="PrsW-protease"/>
    <property type="match status" value="1"/>
</dbReference>
<evidence type="ECO:0000313" key="2">
    <source>
        <dbReference type="EMBL" id="ETO26266.1"/>
    </source>
</evidence>
<keyword evidence="1" id="KW-0472">Membrane</keyword>
<dbReference type="Proteomes" id="UP000023152">
    <property type="component" value="Unassembled WGS sequence"/>
</dbReference>
<organism evidence="2 3">
    <name type="scientific">Reticulomyxa filosa</name>
    <dbReference type="NCBI Taxonomy" id="46433"/>
    <lineage>
        <taxon>Eukaryota</taxon>
        <taxon>Sar</taxon>
        <taxon>Rhizaria</taxon>
        <taxon>Retaria</taxon>
        <taxon>Foraminifera</taxon>
        <taxon>Monothalamids</taxon>
        <taxon>Reticulomyxidae</taxon>
        <taxon>Reticulomyxa</taxon>
    </lineage>
</organism>
<sequence length="413" mass="47208">MDPCFLFLFPSLELSYQDSRPPPESPDKHLIPFHWHWLIGFLYSALVIVQWTWFGGIGNLLFFPASYLTALAFYQIYNKKCLNQQLNPDQTKFSDLYRAFCHCVVSSRSFFSSLQKNKQKKKSNIYLYTQMNVEQIEQSGEAHFIQSAIYTLIITGGNVKQMFSFFCFVFSFLAFVCVCVLGKDSGWKTQTLTLINAFVIAGMTEEMTKGMVLQHCAKLYLPHSTHLDGSFVKTFVWMGLAVGLGFGTMEGILYTCLYGMNSGIFGQLIILLIRIFLAIPLHALTGSMRSFSLKKRIPKKKNPGAIWGIEFSRRECLHQQKSWFELSFKQILWHGLYDYVEMEYSLFTPANDLYVALLGLALGYIIVAIALFATRRDYKKLTLNEFSRLPQVVQIEEITVSASGTDQVTADEK</sequence>
<dbReference type="AlphaFoldDB" id="X6NJW1"/>
<feature type="transmembrane region" description="Helical" evidence="1">
    <location>
        <begin position="162"/>
        <end position="183"/>
    </location>
</feature>
<dbReference type="GO" id="GO:0008233">
    <property type="term" value="F:peptidase activity"/>
    <property type="evidence" value="ECO:0007669"/>
    <property type="project" value="InterPro"/>
</dbReference>
<reference evidence="2 3" key="1">
    <citation type="journal article" date="2013" name="Curr. Biol.">
        <title>The Genome of the Foraminiferan Reticulomyxa filosa.</title>
        <authorList>
            <person name="Glockner G."/>
            <person name="Hulsmann N."/>
            <person name="Schleicher M."/>
            <person name="Noegel A.A."/>
            <person name="Eichinger L."/>
            <person name="Gallinger C."/>
            <person name="Pawlowski J."/>
            <person name="Sierra R."/>
            <person name="Euteneuer U."/>
            <person name="Pillet L."/>
            <person name="Moustafa A."/>
            <person name="Platzer M."/>
            <person name="Groth M."/>
            <person name="Szafranski K."/>
            <person name="Schliwa M."/>
        </authorList>
    </citation>
    <scope>NUCLEOTIDE SEQUENCE [LARGE SCALE GENOMIC DNA]</scope>
</reference>
<proteinExistence type="predicted"/>
<name>X6NJW1_RETFI</name>
<feature type="transmembrane region" description="Helical" evidence="1">
    <location>
        <begin position="353"/>
        <end position="373"/>
    </location>
</feature>
<evidence type="ECO:0000256" key="1">
    <source>
        <dbReference type="SAM" id="Phobius"/>
    </source>
</evidence>
<evidence type="ECO:0000313" key="3">
    <source>
        <dbReference type="Proteomes" id="UP000023152"/>
    </source>
</evidence>
<keyword evidence="1" id="KW-0812">Transmembrane</keyword>
<dbReference type="InterPro" id="IPR026898">
    <property type="entry name" value="PrsW"/>
</dbReference>
<keyword evidence="3" id="KW-1185">Reference proteome</keyword>